<dbReference type="Pfam" id="PF02866">
    <property type="entry name" value="Ldh_1_C"/>
    <property type="match status" value="1"/>
</dbReference>
<dbReference type="InterPro" id="IPR015955">
    <property type="entry name" value="Lactate_DH/Glyco_Ohase_4_C"/>
</dbReference>
<evidence type="ECO:0000313" key="12">
    <source>
        <dbReference type="EMBL" id="MBC1487974.1"/>
    </source>
</evidence>
<dbReference type="InterPro" id="IPR036291">
    <property type="entry name" value="NAD(P)-bd_dom_sf"/>
</dbReference>
<dbReference type="GO" id="GO:0004459">
    <property type="term" value="F:L-lactate dehydrogenase (NAD+) activity"/>
    <property type="evidence" value="ECO:0007669"/>
    <property type="project" value="UniProtKB-UniRule"/>
</dbReference>
<keyword evidence="4 9" id="KW-0560">Oxidoreductase</keyword>
<dbReference type="NCBIfam" id="TIGR01771">
    <property type="entry name" value="L-LDH-NAD"/>
    <property type="match status" value="1"/>
</dbReference>
<evidence type="ECO:0000313" key="13">
    <source>
        <dbReference type="Proteomes" id="UP000561617"/>
    </source>
</evidence>
<evidence type="ECO:0000256" key="4">
    <source>
        <dbReference type="ARBA" id="ARBA00023002"/>
    </source>
</evidence>
<dbReference type="SUPFAM" id="SSF56327">
    <property type="entry name" value="LDH C-terminal domain-like"/>
    <property type="match status" value="1"/>
</dbReference>
<feature type="domain" description="Lactate/malate dehydrogenase C-terminal" evidence="11">
    <location>
        <begin position="145"/>
        <end position="304"/>
    </location>
</feature>
<feature type="domain" description="Lactate/malate dehydrogenase N-terminal" evidence="10">
    <location>
        <begin position="4"/>
        <end position="142"/>
    </location>
</feature>
<dbReference type="InterPro" id="IPR011304">
    <property type="entry name" value="L-lactate_DH"/>
</dbReference>
<sequence length="306" mass="32873">MKRKVGIIGAGHVGSDVAFSLVTQGICDEIVLIDKQETKAMSEALELRDMASMTRSYTEIIPNDLDALSDADIIVMAVGPETLLREDRMEELIETSKAVAEIIPKILATGFNGIFINITNPCDVITALIQKLSGFNHSRVFGTGTSLDTARMRRVVGEVLNINPKSVDGYVLGEHGESQFVAWSTVRIGGVPLLDYQTNKPLDLAALKQSVRGGGWNILTGKGWTSFGIATATAQIVDAVLSNAKQVFPLAVFSKEMEIYIGQPAIIGSEGVTSILKPPLTEEEKADLIASSNVIKAALETVNENN</sequence>
<comment type="caution">
    <text evidence="12">The sequence shown here is derived from an EMBL/GenBank/DDBJ whole genome shotgun (WGS) entry which is preliminary data.</text>
</comment>
<dbReference type="EC" id="1.1.1.27" evidence="3 6"/>
<dbReference type="PIRSF" id="PIRSF000102">
    <property type="entry name" value="Lac_mal_DH"/>
    <property type="match status" value="1"/>
</dbReference>
<gene>
    <name evidence="12" type="ORF">HCJ38_02975</name>
</gene>
<protein>
    <recommendedName>
        <fullName evidence="3 6">L-lactate dehydrogenase</fullName>
        <ecNumber evidence="3 6">1.1.1.27</ecNumber>
    </recommendedName>
</protein>
<evidence type="ECO:0000259" key="10">
    <source>
        <dbReference type="Pfam" id="PF00056"/>
    </source>
</evidence>
<dbReference type="GO" id="GO:0005737">
    <property type="term" value="C:cytoplasm"/>
    <property type="evidence" value="ECO:0007669"/>
    <property type="project" value="UniProtKB-UniRule"/>
</dbReference>
<evidence type="ECO:0000256" key="1">
    <source>
        <dbReference type="ARBA" id="ARBA00004843"/>
    </source>
</evidence>
<dbReference type="PANTHER" id="PTHR43128:SF31">
    <property type="entry name" value="L-LACTATE DEHYDROGENASE"/>
    <property type="match status" value="1"/>
</dbReference>
<dbReference type="Gene3D" id="3.90.110.10">
    <property type="entry name" value="Lactate dehydrogenase/glycoside hydrolase, family 4, C-terminal"/>
    <property type="match status" value="1"/>
</dbReference>
<evidence type="ECO:0000256" key="7">
    <source>
        <dbReference type="PIRSR" id="PIRSR000102-1"/>
    </source>
</evidence>
<proteinExistence type="inferred from homology"/>
<dbReference type="GO" id="GO:0006096">
    <property type="term" value="P:glycolytic process"/>
    <property type="evidence" value="ECO:0007669"/>
    <property type="project" value="UniProtKB-UniRule"/>
</dbReference>
<dbReference type="PRINTS" id="PR00086">
    <property type="entry name" value="LLDHDRGNASE"/>
</dbReference>
<dbReference type="UniPathway" id="UPA00554">
    <property type="reaction ID" value="UER00611"/>
</dbReference>
<dbReference type="Proteomes" id="UP000561617">
    <property type="component" value="Unassembled WGS sequence"/>
</dbReference>
<feature type="binding site" evidence="8">
    <location>
        <position position="34"/>
    </location>
    <ligand>
        <name>NAD(+)</name>
        <dbReference type="ChEBI" id="CHEBI:57540"/>
    </ligand>
</feature>
<comment type="similarity">
    <text evidence="2">Belongs to the LDH/MDH superfamily. LDH family.</text>
</comment>
<dbReference type="Pfam" id="PF00056">
    <property type="entry name" value="Ldh_1_N"/>
    <property type="match status" value="1"/>
</dbReference>
<keyword evidence="5 8" id="KW-0520">NAD</keyword>
<dbReference type="GO" id="GO:0006089">
    <property type="term" value="P:lactate metabolic process"/>
    <property type="evidence" value="ECO:0007669"/>
    <property type="project" value="TreeGrafter"/>
</dbReference>
<dbReference type="InterPro" id="IPR022383">
    <property type="entry name" value="Lactate/malate_DH_C"/>
</dbReference>
<feature type="active site" description="Proton acceptor" evidence="7">
    <location>
        <position position="175"/>
    </location>
</feature>
<evidence type="ECO:0000256" key="2">
    <source>
        <dbReference type="ARBA" id="ARBA00006054"/>
    </source>
</evidence>
<comment type="pathway">
    <text evidence="1">Fermentation; pyruvate fermentation to lactate; (S)-lactate from pyruvate: step 1/1.</text>
</comment>
<feature type="binding site" evidence="8">
    <location>
        <begin position="118"/>
        <end position="120"/>
    </location>
    <ligand>
        <name>NAD(+)</name>
        <dbReference type="ChEBI" id="CHEBI:57540"/>
    </ligand>
</feature>
<evidence type="ECO:0000256" key="3">
    <source>
        <dbReference type="ARBA" id="ARBA00012967"/>
    </source>
</evidence>
<name>A0A7X0X5G8_9LIST</name>
<feature type="binding site" evidence="8">
    <location>
        <begin position="9"/>
        <end position="14"/>
    </location>
    <ligand>
        <name>NAD(+)</name>
        <dbReference type="ChEBI" id="CHEBI:57540"/>
    </ligand>
</feature>
<evidence type="ECO:0000256" key="9">
    <source>
        <dbReference type="RuleBase" id="RU003369"/>
    </source>
</evidence>
<evidence type="ECO:0000256" key="6">
    <source>
        <dbReference type="NCBIfam" id="TIGR01771"/>
    </source>
</evidence>
<dbReference type="Gene3D" id="3.40.50.720">
    <property type="entry name" value="NAD(P)-binding Rossmann-like Domain"/>
    <property type="match status" value="1"/>
</dbReference>
<dbReference type="SUPFAM" id="SSF51735">
    <property type="entry name" value="NAD(P)-binding Rossmann-fold domains"/>
    <property type="match status" value="1"/>
</dbReference>
<accession>A0A7X0X5G8</accession>
<dbReference type="RefSeq" id="WP_185349199.1">
    <property type="nucleotide sequence ID" value="NZ_JAASTU010000030.1"/>
</dbReference>
<organism evidence="12 13">
    <name type="scientific">Listeria immobilis</name>
    <dbReference type="NCBI Taxonomy" id="2713502"/>
    <lineage>
        <taxon>Bacteria</taxon>
        <taxon>Bacillati</taxon>
        <taxon>Bacillota</taxon>
        <taxon>Bacilli</taxon>
        <taxon>Bacillales</taxon>
        <taxon>Listeriaceae</taxon>
        <taxon>Listeria</taxon>
    </lineage>
</organism>
<evidence type="ECO:0000256" key="5">
    <source>
        <dbReference type="ARBA" id="ARBA00023027"/>
    </source>
</evidence>
<dbReference type="EMBL" id="JAASTW010000003">
    <property type="protein sequence ID" value="MBC1487974.1"/>
    <property type="molecule type" value="Genomic_DNA"/>
</dbReference>
<dbReference type="InterPro" id="IPR001557">
    <property type="entry name" value="L-lactate/malate_DH"/>
</dbReference>
<reference evidence="12 13" key="1">
    <citation type="submission" date="2020-03" db="EMBL/GenBank/DDBJ databases">
        <title>Soil Listeria distribution.</title>
        <authorList>
            <person name="Liao J."/>
            <person name="Wiedmann M."/>
        </authorList>
    </citation>
    <scope>NUCLEOTIDE SEQUENCE [LARGE SCALE GENOMIC DNA]</scope>
    <source>
        <strain evidence="12 13">FSL L7-1554</strain>
    </source>
</reference>
<evidence type="ECO:0000256" key="8">
    <source>
        <dbReference type="PIRSR" id="PIRSR000102-3"/>
    </source>
</evidence>
<dbReference type="InterPro" id="IPR001236">
    <property type="entry name" value="Lactate/malate_DH_N"/>
</dbReference>
<evidence type="ECO:0000259" key="11">
    <source>
        <dbReference type="Pfam" id="PF02866"/>
    </source>
</evidence>
<dbReference type="AlphaFoldDB" id="A0A7X0X5G8"/>
<dbReference type="CDD" id="cd05291">
    <property type="entry name" value="HicDH_like"/>
    <property type="match status" value="1"/>
</dbReference>
<dbReference type="PANTHER" id="PTHR43128">
    <property type="entry name" value="L-2-HYDROXYCARBOXYLATE DEHYDROGENASE (NAD(P)(+))"/>
    <property type="match status" value="1"/>
</dbReference>